<protein>
    <submittedName>
        <fullName evidence="1">Uncharacterized protein</fullName>
    </submittedName>
</protein>
<reference evidence="1" key="1">
    <citation type="submission" date="2018-02" db="EMBL/GenBank/DDBJ databases">
        <title>Rhizophora mucronata_Transcriptome.</title>
        <authorList>
            <person name="Meera S.P."/>
            <person name="Sreeshan A."/>
            <person name="Augustine A."/>
        </authorList>
    </citation>
    <scope>NUCLEOTIDE SEQUENCE</scope>
    <source>
        <tissue evidence="1">Leaf</tissue>
    </source>
</reference>
<name>A0A2P2PHA3_RHIMU</name>
<evidence type="ECO:0000313" key="1">
    <source>
        <dbReference type="EMBL" id="MBX54168.1"/>
    </source>
</evidence>
<sequence>MVSELVFQALLAVQVADLALMI</sequence>
<dbReference type="AlphaFoldDB" id="A0A2P2PHA3"/>
<dbReference type="EMBL" id="GGEC01073684">
    <property type="protein sequence ID" value="MBX54168.1"/>
    <property type="molecule type" value="Transcribed_RNA"/>
</dbReference>
<proteinExistence type="predicted"/>
<accession>A0A2P2PHA3</accession>
<organism evidence="1">
    <name type="scientific">Rhizophora mucronata</name>
    <name type="common">Asiatic mangrove</name>
    <dbReference type="NCBI Taxonomy" id="61149"/>
    <lineage>
        <taxon>Eukaryota</taxon>
        <taxon>Viridiplantae</taxon>
        <taxon>Streptophyta</taxon>
        <taxon>Embryophyta</taxon>
        <taxon>Tracheophyta</taxon>
        <taxon>Spermatophyta</taxon>
        <taxon>Magnoliopsida</taxon>
        <taxon>eudicotyledons</taxon>
        <taxon>Gunneridae</taxon>
        <taxon>Pentapetalae</taxon>
        <taxon>rosids</taxon>
        <taxon>fabids</taxon>
        <taxon>Malpighiales</taxon>
        <taxon>Rhizophoraceae</taxon>
        <taxon>Rhizophora</taxon>
    </lineage>
</organism>